<dbReference type="PANTHER" id="PTHR42920">
    <property type="entry name" value="OS03G0707200 PROTEIN-RELATED"/>
    <property type="match status" value="1"/>
</dbReference>
<feature type="domain" description="EamA" evidence="7">
    <location>
        <begin position="9"/>
        <end position="145"/>
    </location>
</feature>
<feature type="transmembrane region" description="Helical" evidence="6">
    <location>
        <begin position="219"/>
        <end position="240"/>
    </location>
</feature>
<dbReference type="RefSeq" id="WP_080318720.1">
    <property type="nucleotide sequence ID" value="NZ_MTBC01000004.1"/>
</dbReference>
<dbReference type="SUPFAM" id="SSF103481">
    <property type="entry name" value="Multidrug resistance efflux transporter EmrE"/>
    <property type="match status" value="2"/>
</dbReference>
<evidence type="ECO:0000256" key="3">
    <source>
        <dbReference type="ARBA" id="ARBA00022692"/>
    </source>
</evidence>
<evidence type="ECO:0000313" key="9">
    <source>
        <dbReference type="Proteomes" id="UP000191680"/>
    </source>
</evidence>
<comment type="caution">
    <text evidence="8">The sequence shown here is derived from an EMBL/GenBank/DDBJ whole genome shotgun (WGS) entry which is preliminary data.</text>
</comment>
<feature type="transmembrane region" description="Helical" evidence="6">
    <location>
        <begin position="72"/>
        <end position="90"/>
    </location>
</feature>
<keyword evidence="3 6" id="KW-0812">Transmembrane</keyword>
<reference evidence="8 9" key="1">
    <citation type="submission" date="2016-12" db="EMBL/GenBank/DDBJ databases">
        <authorList>
            <person name="Song W.-J."/>
            <person name="Kurnit D.M."/>
        </authorList>
    </citation>
    <scope>NUCLEOTIDE SEQUENCE [LARGE SCALE GENOMIC DNA]</scope>
    <source>
        <strain evidence="8 9">HSG9</strain>
    </source>
</reference>
<dbReference type="GO" id="GO:0005886">
    <property type="term" value="C:plasma membrane"/>
    <property type="evidence" value="ECO:0007669"/>
    <property type="project" value="UniProtKB-SubCell"/>
</dbReference>
<sequence length="300" mass="33180">MVKPASKNLGILIGLIGVVLFSSKAIMVKLAYLYQVDTLSLLLLRMGFALPFYIAILCYLEYKKSSKIGAKTFLWLLLFGFVGYYLASYFDFLGLKYIKAGLERIILFIYPTIVVLLSYVFLKIKVSKKQRIAIAITYLGVLITFWKELSVTGSNVWLGVLLVIFSAITYASYLVGSGWLIPKLGVLRFTCYAMIVSTVCILIHYSATTPLKTVLNLATPVYIYGLGMAIIATLMPSFLVSCSIKTIGANSFSILGSVGPISTIVLAYLFLGEKLSWLQLLGMLVVIMGIIYLSINKQKP</sequence>
<evidence type="ECO:0000256" key="1">
    <source>
        <dbReference type="ARBA" id="ARBA00004651"/>
    </source>
</evidence>
<organism evidence="8 9">
    <name type="scientific">Croceivirga radicis</name>
    <dbReference type="NCBI Taxonomy" id="1929488"/>
    <lineage>
        <taxon>Bacteria</taxon>
        <taxon>Pseudomonadati</taxon>
        <taxon>Bacteroidota</taxon>
        <taxon>Flavobacteriia</taxon>
        <taxon>Flavobacteriales</taxon>
        <taxon>Flavobacteriaceae</taxon>
        <taxon>Croceivirga</taxon>
    </lineage>
</organism>
<feature type="transmembrane region" description="Helical" evidence="6">
    <location>
        <begin position="155"/>
        <end position="174"/>
    </location>
</feature>
<dbReference type="Gene3D" id="1.10.3730.20">
    <property type="match status" value="1"/>
</dbReference>
<keyword evidence="2" id="KW-1003">Cell membrane</keyword>
<dbReference type="InterPro" id="IPR051258">
    <property type="entry name" value="Diverse_Substrate_Transporter"/>
</dbReference>
<keyword evidence="4 6" id="KW-1133">Transmembrane helix</keyword>
<feature type="transmembrane region" description="Helical" evidence="6">
    <location>
        <begin position="277"/>
        <end position="295"/>
    </location>
</feature>
<dbReference type="InterPro" id="IPR000620">
    <property type="entry name" value="EamA_dom"/>
</dbReference>
<protein>
    <submittedName>
        <fullName evidence="8">EamA family transporter</fullName>
    </submittedName>
</protein>
<evidence type="ECO:0000313" key="8">
    <source>
        <dbReference type="EMBL" id="OQD42920.1"/>
    </source>
</evidence>
<name>A0A1V6LRV1_9FLAO</name>
<dbReference type="PANTHER" id="PTHR42920:SF5">
    <property type="entry name" value="EAMA DOMAIN-CONTAINING PROTEIN"/>
    <property type="match status" value="1"/>
</dbReference>
<proteinExistence type="predicted"/>
<dbReference type="InterPro" id="IPR037185">
    <property type="entry name" value="EmrE-like"/>
</dbReference>
<feature type="transmembrane region" description="Helical" evidence="6">
    <location>
        <begin position="252"/>
        <end position="271"/>
    </location>
</feature>
<feature type="transmembrane region" description="Helical" evidence="6">
    <location>
        <begin position="132"/>
        <end position="149"/>
    </location>
</feature>
<feature type="domain" description="EamA" evidence="7">
    <location>
        <begin position="158"/>
        <end position="294"/>
    </location>
</feature>
<keyword evidence="9" id="KW-1185">Reference proteome</keyword>
<dbReference type="EMBL" id="MTBC01000004">
    <property type="protein sequence ID" value="OQD42920.1"/>
    <property type="molecule type" value="Genomic_DNA"/>
</dbReference>
<dbReference type="Pfam" id="PF00892">
    <property type="entry name" value="EamA"/>
    <property type="match status" value="2"/>
</dbReference>
<evidence type="ECO:0000256" key="6">
    <source>
        <dbReference type="SAM" id="Phobius"/>
    </source>
</evidence>
<keyword evidence="5 6" id="KW-0472">Membrane</keyword>
<evidence type="ECO:0000259" key="7">
    <source>
        <dbReference type="Pfam" id="PF00892"/>
    </source>
</evidence>
<comment type="subcellular location">
    <subcellularLocation>
        <location evidence="1">Cell membrane</location>
        <topology evidence="1">Multi-pass membrane protein</topology>
    </subcellularLocation>
</comment>
<feature type="transmembrane region" description="Helical" evidence="6">
    <location>
        <begin position="41"/>
        <end position="60"/>
    </location>
</feature>
<accession>A0A1V6LRV1</accession>
<gene>
    <name evidence="8" type="ORF">BUL40_07440</name>
</gene>
<dbReference type="OrthoDB" id="9813617at2"/>
<feature type="transmembrane region" description="Helical" evidence="6">
    <location>
        <begin position="186"/>
        <end position="207"/>
    </location>
</feature>
<dbReference type="AlphaFoldDB" id="A0A1V6LRV1"/>
<dbReference type="Proteomes" id="UP000191680">
    <property type="component" value="Unassembled WGS sequence"/>
</dbReference>
<feature type="transmembrane region" description="Helical" evidence="6">
    <location>
        <begin position="102"/>
        <end position="120"/>
    </location>
</feature>
<evidence type="ECO:0000256" key="4">
    <source>
        <dbReference type="ARBA" id="ARBA00022989"/>
    </source>
</evidence>
<evidence type="ECO:0000256" key="2">
    <source>
        <dbReference type="ARBA" id="ARBA00022475"/>
    </source>
</evidence>
<evidence type="ECO:0000256" key="5">
    <source>
        <dbReference type="ARBA" id="ARBA00023136"/>
    </source>
</evidence>